<protein>
    <submittedName>
        <fullName evidence="1">Uncharacterized protein</fullName>
    </submittedName>
</protein>
<reference evidence="1 2" key="1">
    <citation type="submission" date="2019-10" db="EMBL/GenBank/DDBJ databases">
        <authorList>
            <person name="Palmer J.M."/>
        </authorList>
    </citation>
    <scope>NUCLEOTIDE SEQUENCE [LARGE SCALE GENOMIC DNA]</scope>
    <source>
        <strain evidence="1 2">TWF718</strain>
    </source>
</reference>
<gene>
    <name evidence="1" type="ORF">TWF718_005870</name>
</gene>
<dbReference type="Proteomes" id="UP001313282">
    <property type="component" value="Unassembled WGS sequence"/>
</dbReference>
<comment type="caution">
    <text evidence="1">The sequence shown here is derived from an EMBL/GenBank/DDBJ whole genome shotgun (WGS) entry which is preliminary data.</text>
</comment>
<organism evidence="1 2">
    <name type="scientific">Orbilia javanica</name>
    <dbReference type="NCBI Taxonomy" id="47235"/>
    <lineage>
        <taxon>Eukaryota</taxon>
        <taxon>Fungi</taxon>
        <taxon>Dikarya</taxon>
        <taxon>Ascomycota</taxon>
        <taxon>Pezizomycotina</taxon>
        <taxon>Orbiliomycetes</taxon>
        <taxon>Orbiliales</taxon>
        <taxon>Orbiliaceae</taxon>
        <taxon>Orbilia</taxon>
    </lineage>
</organism>
<evidence type="ECO:0000313" key="1">
    <source>
        <dbReference type="EMBL" id="KAK6348051.1"/>
    </source>
</evidence>
<proteinExistence type="predicted"/>
<accession>A0AAN8NXP0</accession>
<dbReference type="EMBL" id="JAVHNR010000003">
    <property type="protein sequence ID" value="KAK6348051.1"/>
    <property type="molecule type" value="Genomic_DNA"/>
</dbReference>
<evidence type="ECO:0000313" key="2">
    <source>
        <dbReference type="Proteomes" id="UP001313282"/>
    </source>
</evidence>
<keyword evidence="2" id="KW-1185">Reference proteome</keyword>
<sequence length="660" mass="70537">MHSNSYKGVWGAAGSILRAVAIITTSFIHASPTQAQTANATTTTIYKTVENTHTITSLLDLCGTGLPQCNQIVWSTLVSNTSTPTSSSTISTPAATSISAPTGGFVLEEILGSLYFQFDDDTGRTVLALPGKARLVSLSLVEDVETLLQNSRNPSEIVFARYNASANAANKALGQEPARVLSVLREIRHTADIENDLISSDFVGDWVWNTTNGQVELHSQGRRWVIYKVAEVADSQILRRQGFTERAGSYNLYLLPADFQPKEDGPLQQAQLTANADERYATSYFSSITTTSSSSIGPSTIIVPASSLDSSSSHSSSGFETTQTSSSSTVPDAYDIITSLSLQGYCSSILSYTSPIATTTSVSTSITTDFYASFTEPSSTSMVTTETSGETSITSFISAAVETRRRDIAASKRSPEDDLSSYPSSSILSACSKAVTSPTGTIIETISSSEISVASEVTLSTTLLGVANGTATTTIPIVTETIPAIGAYKFVYNDPSDHSGTYYGQYITGEQIGPSYMKPSTDRPTVNWSPYYFEAVDSYGLSREYRIGALVLTTGLFWDAAGSDDAQSSVGDYAVREDLITSPLTQHPIYFKINSTTSVFTPDDSKNPVSNGVFWVCSTPGYIPLYFADPAIFTTLFDYQSAIVDDGCVNTGLSALQGGY</sequence>
<dbReference type="AlphaFoldDB" id="A0AAN8NXP0"/>
<name>A0AAN8NXP0_9PEZI</name>